<comment type="caution">
    <text evidence="6">The sequence shown here is derived from an EMBL/GenBank/DDBJ whole genome shotgun (WGS) entry which is preliminary data.</text>
</comment>
<dbReference type="PANTHER" id="PTHR46847:SF1">
    <property type="entry name" value="D-ALLOSE-BINDING PERIPLASMIC PROTEIN-RELATED"/>
    <property type="match status" value="1"/>
</dbReference>
<keyword evidence="3 4" id="KW-0732">Signal</keyword>
<dbReference type="SUPFAM" id="SSF53822">
    <property type="entry name" value="Periplasmic binding protein-like I"/>
    <property type="match status" value="1"/>
</dbReference>
<organism evidence="6 7">
    <name type="scientific">Microbacterium murale</name>
    <dbReference type="NCBI Taxonomy" id="1081040"/>
    <lineage>
        <taxon>Bacteria</taxon>
        <taxon>Bacillati</taxon>
        <taxon>Actinomycetota</taxon>
        <taxon>Actinomycetes</taxon>
        <taxon>Micrococcales</taxon>
        <taxon>Microbacteriaceae</taxon>
        <taxon>Microbacterium</taxon>
    </lineage>
</organism>
<dbReference type="EMBL" id="BMCM01000001">
    <property type="protein sequence ID" value="GGD70155.1"/>
    <property type="molecule type" value="Genomic_DNA"/>
</dbReference>
<comment type="similarity">
    <text evidence="2">Belongs to the bacterial solute-binding protein 2 family.</text>
</comment>
<dbReference type="InterPro" id="IPR006311">
    <property type="entry name" value="TAT_signal"/>
</dbReference>
<dbReference type="PROSITE" id="PS51257">
    <property type="entry name" value="PROKAR_LIPOPROTEIN"/>
    <property type="match status" value="1"/>
</dbReference>
<dbReference type="PROSITE" id="PS51318">
    <property type="entry name" value="TAT"/>
    <property type="match status" value="1"/>
</dbReference>
<accession>A0ABQ1RJY9</accession>
<evidence type="ECO:0000256" key="1">
    <source>
        <dbReference type="ARBA" id="ARBA00004196"/>
    </source>
</evidence>
<keyword evidence="7" id="KW-1185">Reference proteome</keyword>
<dbReference type="Gene3D" id="3.40.50.2300">
    <property type="match status" value="2"/>
</dbReference>
<gene>
    <name evidence="6" type="ORF">GCM10007269_11720</name>
</gene>
<name>A0ABQ1RJY9_9MICO</name>
<dbReference type="InterPro" id="IPR025997">
    <property type="entry name" value="SBP_2_dom"/>
</dbReference>
<evidence type="ECO:0000313" key="7">
    <source>
        <dbReference type="Proteomes" id="UP000629365"/>
    </source>
</evidence>
<feature type="domain" description="Periplasmic binding protein" evidence="5">
    <location>
        <begin position="95"/>
        <end position="356"/>
    </location>
</feature>
<sequence length="397" mass="41754">MNSKFATAARSRRAAIVLTALFASSVALTACSSSEAGPGASADCDTSPFDEAIAAYSEGPVIGLGPYGETSADASTIQLTDAEVEQIRSMGAKAAVVMHFSGDSWSNAQVDAIEAKFEELGIKIVAQTDAQADPAKQFSDIETALAADPDVIVSIPSLDTTALAPAYRKAAEQGVKLVFMENPAKDFVAGEDYVSVVAMDNYGAGVLGAHQMARALCGEGEVAAVFHAAEAPTNVLRIEGFEDTIKSDYPDIKIVESQGLLGPDWKGETGKNVDAWLTKHPDLAGVWCFFDAPCEGAIDSARSAGRDDFVVTTVDLGSNVALDMAQDGFTHGIAAAQPYDQGTTEAILAGYALLGKEAPAFVELPAVPVSRDTLEQSWQDIYHVELPEQILTTLNEH</sequence>
<evidence type="ECO:0000259" key="5">
    <source>
        <dbReference type="Pfam" id="PF13407"/>
    </source>
</evidence>
<dbReference type="CDD" id="cd06316">
    <property type="entry name" value="PBP1_ABC_sugar_binding-like"/>
    <property type="match status" value="1"/>
</dbReference>
<reference evidence="7" key="1">
    <citation type="journal article" date="2019" name="Int. J. Syst. Evol. Microbiol.">
        <title>The Global Catalogue of Microorganisms (GCM) 10K type strain sequencing project: providing services to taxonomists for standard genome sequencing and annotation.</title>
        <authorList>
            <consortium name="The Broad Institute Genomics Platform"/>
            <consortium name="The Broad Institute Genome Sequencing Center for Infectious Disease"/>
            <person name="Wu L."/>
            <person name="Ma J."/>
        </authorList>
    </citation>
    <scope>NUCLEOTIDE SEQUENCE [LARGE SCALE GENOMIC DNA]</scope>
    <source>
        <strain evidence="7">CCM 7640</strain>
    </source>
</reference>
<feature type="chain" id="PRO_5045512622" evidence="4">
    <location>
        <begin position="30"/>
        <end position="397"/>
    </location>
</feature>
<evidence type="ECO:0000256" key="4">
    <source>
        <dbReference type="SAM" id="SignalP"/>
    </source>
</evidence>
<evidence type="ECO:0000313" key="6">
    <source>
        <dbReference type="EMBL" id="GGD70155.1"/>
    </source>
</evidence>
<proteinExistence type="inferred from homology"/>
<evidence type="ECO:0000256" key="2">
    <source>
        <dbReference type="ARBA" id="ARBA00007639"/>
    </source>
</evidence>
<evidence type="ECO:0000256" key="3">
    <source>
        <dbReference type="ARBA" id="ARBA00022729"/>
    </source>
</evidence>
<dbReference type="PANTHER" id="PTHR46847">
    <property type="entry name" value="D-ALLOSE-BINDING PERIPLASMIC PROTEIN-RELATED"/>
    <property type="match status" value="1"/>
</dbReference>
<dbReference type="Pfam" id="PF13407">
    <property type="entry name" value="Peripla_BP_4"/>
    <property type="match status" value="1"/>
</dbReference>
<comment type="subcellular location">
    <subcellularLocation>
        <location evidence="1">Cell envelope</location>
    </subcellularLocation>
</comment>
<feature type="signal peptide" evidence="4">
    <location>
        <begin position="1"/>
        <end position="29"/>
    </location>
</feature>
<dbReference type="Proteomes" id="UP000629365">
    <property type="component" value="Unassembled WGS sequence"/>
</dbReference>
<dbReference type="InterPro" id="IPR028082">
    <property type="entry name" value="Peripla_BP_I"/>
</dbReference>
<protein>
    <submittedName>
        <fullName evidence="6">Sugar ABC transporter substrate-binding protein</fullName>
    </submittedName>
</protein>
<dbReference type="RefSeq" id="WP_188435578.1">
    <property type="nucleotide sequence ID" value="NZ_BMCM01000001.1"/>
</dbReference>